<proteinExistence type="predicted"/>
<protein>
    <submittedName>
        <fullName evidence="2">Uncharacterized protein</fullName>
    </submittedName>
</protein>
<keyword evidence="1" id="KW-1133">Transmembrane helix</keyword>
<dbReference type="EMBL" id="UINC01001522">
    <property type="protein sequence ID" value="SUZ82767.1"/>
    <property type="molecule type" value="Genomic_DNA"/>
</dbReference>
<organism evidence="2">
    <name type="scientific">marine metagenome</name>
    <dbReference type="NCBI Taxonomy" id="408172"/>
    <lineage>
        <taxon>unclassified sequences</taxon>
        <taxon>metagenomes</taxon>
        <taxon>ecological metagenomes</taxon>
    </lineage>
</organism>
<sequence>MGEAGIWTAVILVGLVALGVREYARTSETFAARWDQIKFMILAASLILLGITATILAIGFIIAVVVVEIWRPLLVIVAVFAGLVTSIIWLTRPKA</sequence>
<evidence type="ECO:0000313" key="2">
    <source>
        <dbReference type="EMBL" id="SUZ82767.1"/>
    </source>
</evidence>
<accession>A0A381QYL7</accession>
<feature type="transmembrane region" description="Helical" evidence="1">
    <location>
        <begin position="73"/>
        <end position="91"/>
    </location>
</feature>
<feature type="transmembrane region" description="Helical" evidence="1">
    <location>
        <begin position="45"/>
        <end position="67"/>
    </location>
</feature>
<feature type="transmembrane region" description="Helical" evidence="1">
    <location>
        <begin position="6"/>
        <end position="24"/>
    </location>
</feature>
<keyword evidence="1" id="KW-0812">Transmembrane</keyword>
<dbReference type="AlphaFoldDB" id="A0A381QYL7"/>
<gene>
    <name evidence="2" type="ORF">METZ01_LOCUS35621</name>
</gene>
<reference evidence="2" key="1">
    <citation type="submission" date="2018-05" db="EMBL/GenBank/DDBJ databases">
        <authorList>
            <person name="Lanie J.A."/>
            <person name="Ng W.-L."/>
            <person name="Kazmierczak K.M."/>
            <person name="Andrzejewski T.M."/>
            <person name="Davidsen T.M."/>
            <person name="Wayne K.J."/>
            <person name="Tettelin H."/>
            <person name="Glass J.I."/>
            <person name="Rusch D."/>
            <person name="Podicherti R."/>
            <person name="Tsui H.-C.T."/>
            <person name="Winkler M.E."/>
        </authorList>
    </citation>
    <scope>NUCLEOTIDE SEQUENCE</scope>
</reference>
<evidence type="ECO:0000256" key="1">
    <source>
        <dbReference type="SAM" id="Phobius"/>
    </source>
</evidence>
<keyword evidence="1" id="KW-0472">Membrane</keyword>
<name>A0A381QYL7_9ZZZZ</name>